<evidence type="ECO:0000256" key="2">
    <source>
        <dbReference type="ARBA" id="ARBA00013194"/>
    </source>
</evidence>
<dbReference type="RefSeq" id="WP_307404293.1">
    <property type="nucleotide sequence ID" value="NZ_JAUSUR010000001.1"/>
</dbReference>
<name>A0ABU0DXC5_9FIRM</name>
<dbReference type="Pfam" id="PF13145">
    <property type="entry name" value="Rotamase_2"/>
    <property type="match status" value="1"/>
</dbReference>
<dbReference type="InterPro" id="IPR000297">
    <property type="entry name" value="PPIase_PpiC"/>
</dbReference>
<evidence type="ECO:0000256" key="1">
    <source>
        <dbReference type="ARBA" id="ARBA00000971"/>
    </source>
</evidence>
<gene>
    <name evidence="8" type="ORF">J2S15_000025</name>
</gene>
<keyword evidence="9" id="KW-1185">Reference proteome</keyword>
<dbReference type="InterPro" id="IPR050245">
    <property type="entry name" value="PrsA_foldase"/>
</dbReference>
<dbReference type="EMBL" id="JAUSUR010000001">
    <property type="protein sequence ID" value="MDQ0359294.1"/>
    <property type="molecule type" value="Genomic_DNA"/>
</dbReference>
<comment type="catalytic activity">
    <reaction evidence="1">
        <text>[protein]-peptidylproline (omega=180) = [protein]-peptidylproline (omega=0)</text>
        <dbReference type="Rhea" id="RHEA:16237"/>
        <dbReference type="Rhea" id="RHEA-COMP:10747"/>
        <dbReference type="Rhea" id="RHEA-COMP:10748"/>
        <dbReference type="ChEBI" id="CHEBI:83833"/>
        <dbReference type="ChEBI" id="CHEBI:83834"/>
        <dbReference type="EC" id="5.2.1.8"/>
    </reaction>
</comment>
<protein>
    <recommendedName>
        <fullName evidence="2">peptidylprolyl isomerase</fullName>
        <ecNumber evidence="2">5.2.1.8</ecNumber>
    </recommendedName>
</protein>
<keyword evidence="5" id="KW-0413">Isomerase</keyword>
<keyword evidence="3 6" id="KW-0732">Signal</keyword>
<dbReference type="PROSITE" id="PS51257">
    <property type="entry name" value="PROKAR_LIPOPROTEIN"/>
    <property type="match status" value="1"/>
</dbReference>
<keyword evidence="4" id="KW-0697">Rotamase</keyword>
<dbReference type="PANTHER" id="PTHR47245">
    <property type="entry name" value="PEPTIDYLPROLYL ISOMERASE"/>
    <property type="match status" value="1"/>
</dbReference>
<evidence type="ECO:0000259" key="7">
    <source>
        <dbReference type="Pfam" id="PF13145"/>
    </source>
</evidence>
<evidence type="ECO:0000313" key="8">
    <source>
        <dbReference type="EMBL" id="MDQ0359294.1"/>
    </source>
</evidence>
<feature type="chain" id="PRO_5045802779" description="peptidylprolyl isomerase" evidence="6">
    <location>
        <begin position="23"/>
        <end position="303"/>
    </location>
</feature>
<accession>A0ABU0DXC5</accession>
<dbReference type="PANTHER" id="PTHR47245:SF1">
    <property type="entry name" value="FOLDASE PROTEIN PRSA"/>
    <property type="match status" value="1"/>
</dbReference>
<feature type="signal peptide" evidence="6">
    <location>
        <begin position="1"/>
        <end position="22"/>
    </location>
</feature>
<proteinExistence type="predicted"/>
<feature type="domain" description="PpiC" evidence="7">
    <location>
        <begin position="134"/>
        <end position="241"/>
    </location>
</feature>
<evidence type="ECO:0000256" key="4">
    <source>
        <dbReference type="ARBA" id="ARBA00023110"/>
    </source>
</evidence>
<dbReference type="InterPro" id="IPR046357">
    <property type="entry name" value="PPIase_dom_sf"/>
</dbReference>
<evidence type="ECO:0000256" key="3">
    <source>
        <dbReference type="ARBA" id="ARBA00022729"/>
    </source>
</evidence>
<dbReference type="Proteomes" id="UP001230220">
    <property type="component" value="Unassembled WGS sequence"/>
</dbReference>
<evidence type="ECO:0000256" key="5">
    <source>
        <dbReference type="ARBA" id="ARBA00023235"/>
    </source>
</evidence>
<dbReference type="EC" id="5.2.1.8" evidence="2"/>
<evidence type="ECO:0000256" key="6">
    <source>
        <dbReference type="SAM" id="SignalP"/>
    </source>
</evidence>
<dbReference type="Gene3D" id="3.10.50.40">
    <property type="match status" value="1"/>
</dbReference>
<reference evidence="8 9" key="1">
    <citation type="submission" date="2023-07" db="EMBL/GenBank/DDBJ databases">
        <title>Genomic Encyclopedia of Type Strains, Phase IV (KMG-IV): sequencing the most valuable type-strain genomes for metagenomic binning, comparative biology and taxonomic classification.</title>
        <authorList>
            <person name="Goeker M."/>
        </authorList>
    </citation>
    <scope>NUCLEOTIDE SEQUENCE [LARGE SCALE GENOMIC DNA]</scope>
    <source>
        <strain evidence="8 9">DSM 16784</strain>
    </source>
</reference>
<comment type="caution">
    <text evidence="8">The sequence shown here is derived from an EMBL/GenBank/DDBJ whole genome shotgun (WGS) entry which is preliminary data.</text>
</comment>
<organism evidence="8 9">
    <name type="scientific">Breznakia pachnodae</name>
    <dbReference type="NCBI Taxonomy" id="265178"/>
    <lineage>
        <taxon>Bacteria</taxon>
        <taxon>Bacillati</taxon>
        <taxon>Bacillota</taxon>
        <taxon>Erysipelotrichia</taxon>
        <taxon>Erysipelotrichales</taxon>
        <taxon>Erysipelotrichaceae</taxon>
        <taxon>Breznakia</taxon>
    </lineage>
</organism>
<sequence length="303" mass="33952">MKKKLMAIFCGSLLVLSGCSDATTTVQNDDKVLITVGDDEITKGDMYTGLVAAGNITPVSTKMSEILVDKVVPVTDEIEESAKETLASYKESYGDDWEKTYQGYGYDTEEDFYNDVILLNARVTKLTEAYVKDNFTELAKRFKPRKAEIIEITDADKAEEALKEAKKDDADFAKIADTYGDKTTYNGSEAVYNTHSGLADVLWNNISSVEKNNTVVDKVLQDTTSGTYYIVRVTNVSPKKFKEEAIESMKDITIDTSTTDEDGNTELSLADQAFQYYLQKYDYSIHDINVYEALLSSSKKYER</sequence>
<evidence type="ECO:0000313" key="9">
    <source>
        <dbReference type="Proteomes" id="UP001230220"/>
    </source>
</evidence>